<sequence length="176" mass="18888">MKLINFSIRGVLIGLIYGGRALAADPANGYSLGDLEKIQEETLFNQAKLENARARSELDKYLQANQPPVMAGISDGQHLPAAENPPVADNMAGTRLAVPVKSEQQPGLPLVIQIWGNRQQLNARLQIPGGQPLTVTKNTLLPDGQYRVIAITARQVMIGRAGEAPKLLAFSGGNND</sequence>
<keyword evidence="2" id="KW-1185">Reference proteome</keyword>
<dbReference type="NCBIfam" id="TIGR03021">
    <property type="entry name" value="pilP_fam"/>
    <property type="match status" value="1"/>
</dbReference>
<gene>
    <name evidence="1" type="primary">pilP</name>
    <name evidence="1" type="ORF">ACFP73_03255</name>
</gene>
<name>A0ABW1VLF8_9GAMM</name>
<proteinExistence type="predicted"/>
<dbReference type="Proteomes" id="UP001596215">
    <property type="component" value="Unassembled WGS sequence"/>
</dbReference>
<evidence type="ECO:0000313" key="1">
    <source>
        <dbReference type="EMBL" id="MFC6361120.1"/>
    </source>
</evidence>
<accession>A0ABW1VLF8</accession>
<reference evidence="2" key="1">
    <citation type="journal article" date="2019" name="Int. J. Syst. Evol. Microbiol.">
        <title>The Global Catalogue of Microorganisms (GCM) 10K type strain sequencing project: providing services to taxonomists for standard genome sequencing and annotation.</title>
        <authorList>
            <consortium name="The Broad Institute Genomics Platform"/>
            <consortium name="The Broad Institute Genome Sequencing Center for Infectious Disease"/>
            <person name="Wu L."/>
            <person name="Ma J."/>
        </authorList>
    </citation>
    <scope>NUCLEOTIDE SEQUENCE [LARGE SCALE GENOMIC DNA]</scope>
    <source>
        <strain evidence="2">CGMCC 4.1530</strain>
    </source>
</reference>
<organism evidence="1 2">
    <name type="scientific">Tatumella punctata</name>
    <dbReference type="NCBI Taxonomy" id="399969"/>
    <lineage>
        <taxon>Bacteria</taxon>
        <taxon>Pseudomonadati</taxon>
        <taxon>Pseudomonadota</taxon>
        <taxon>Gammaproteobacteria</taxon>
        <taxon>Enterobacterales</taxon>
        <taxon>Erwiniaceae</taxon>
        <taxon>Tatumella</taxon>
    </lineage>
</organism>
<dbReference type="EMBL" id="JBHSUC010000002">
    <property type="protein sequence ID" value="MFC6361120.1"/>
    <property type="molecule type" value="Genomic_DNA"/>
</dbReference>
<dbReference type="RefSeq" id="WP_212707516.1">
    <property type="nucleotide sequence ID" value="NZ_BAAAFW010000050.1"/>
</dbReference>
<comment type="caution">
    <text evidence="1">The sequence shown here is derived from an EMBL/GenBank/DDBJ whole genome shotgun (WGS) entry which is preliminary data.</text>
</comment>
<dbReference type="InterPro" id="IPR022753">
    <property type="entry name" value="T4SS_pilus_biogen_PilP"/>
</dbReference>
<protein>
    <submittedName>
        <fullName evidence="1">Type IV pilus biogenesis protein PilP</fullName>
    </submittedName>
</protein>
<evidence type="ECO:0000313" key="2">
    <source>
        <dbReference type="Proteomes" id="UP001596215"/>
    </source>
</evidence>